<proteinExistence type="predicted"/>
<evidence type="ECO:0000313" key="1">
    <source>
        <dbReference type="EMBL" id="MCU9849384.1"/>
    </source>
</evidence>
<evidence type="ECO:0008006" key="3">
    <source>
        <dbReference type="Google" id="ProtNLM"/>
    </source>
</evidence>
<keyword evidence="2" id="KW-1185">Reference proteome</keyword>
<reference evidence="1 2" key="1">
    <citation type="submission" date="2022-10" db="EMBL/GenBank/DDBJ databases">
        <title>Defluviimonas sp. nov., isolated from ocean surface sediments.</title>
        <authorList>
            <person name="He W."/>
            <person name="Wang L."/>
            <person name="Zhang D.-F."/>
        </authorList>
    </citation>
    <scope>NUCLEOTIDE SEQUENCE [LARGE SCALE GENOMIC DNA]</scope>
    <source>
        <strain evidence="1 2">WL0024</strain>
    </source>
</reference>
<accession>A0ABT2X7Q0</accession>
<sequence length="100" mass="11466">MLIADEVEVLMTHSEHSLRRSAQRGVTKGFIEAILTHADIERPIGDNCRLVRVSRRWSHGLNIDDRLGRYAVIWSDDTARIVTVLPLYDGAAGRRYRRHS</sequence>
<protein>
    <recommendedName>
        <fullName evidence="3">DUF4258 domain-containing protein</fullName>
    </recommendedName>
</protein>
<comment type="caution">
    <text evidence="1">The sequence shown here is derived from an EMBL/GenBank/DDBJ whole genome shotgun (WGS) entry which is preliminary data.</text>
</comment>
<dbReference type="Proteomes" id="UP001209535">
    <property type="component" value="Unassembled WGS sequence"/>
</dbReference>
<evidence type="ECO:0000313" key="2">
    <source>
        <dbReference type="Proteomes" id="UP001209535"/>
    </source>
</evidence>
<dbReference type="EMBL" id="JAOVQO010000014">
    <property type="protein sequence ID" value="MCU9849384.1"/>
    <property type="molecule type" value="Genomic_DNA"/>
</dbReference>
<name>A0ABT2X7Q0_9RHOB</name>
<gene>
    <name evidence="1" type="ORF">OEZ60_15390</name>
</gene>
<organism evidence="1 2">
    <name type="scientific">Albidovulum salinarum</name>
    <dbReference type="NCBI Taxonomy" id="2984153"/>
    <lineage>
        <taxon>Bacteria</taxon>
        <taxon>Pseudomonadati</taxon>
        <taxon>Pseudomonadota</taxon>
        <taxon>Alphaproteobacteria</taxon>
        <taxon>Rhodobacterales</taxon>
        <taxon>Paracoccaceae</taxon>
        <taxon>Albidovulum</taxon>
    </lineage>
</organism>